<dbReference type="InterPro" id="IPR001041">
    <property type="entry name" value="2Fe-2S_ferredoxin-type"/>
</dbReference>
<dbReference type="CDD" id="cd00207">
    <property type="entry name" value="fer2"/>
    <property type="match status" value="1"/>
</dbReference>
<dbReference type="InterPro" id="IPR036010">
    <property type="entry name" value="2Fe-2S_ferredoxin-like_sf"/>
</dbReference>
<dbReference type="InterPro" id="IPR002888">
    <property type="entry name" value="2Fe-2S-bd"/>
</dbReference>
<dbReference type="Pfam" id="PF01799">
    <property type="entry name" value="Fer2_2"/>
    <property type="match status" value="1"/>
</dbReference>
<dbReference type="InterPro" id="IPR012675">
    <property type="entry name" value="Beta-grasp_dom_sf"/>
</dbReference>
<dbReference type="PROSITE" id="PS51085">
    <property type="entry name" value="2FE2S_FER_2"/>
    <property type="match status" value="1"/>
</dbReference>
<dbReference type="OrthoDB" id="3530637at2"/>
<dbReference type="SUPFAM" id="SSF54292">
    <property type="entry name" value="2Fe-2S ferredoxin-like"/>
    <property type="match status" value="1"/>
</dbReference>
<dbReference type="RefSeq" id="WP_104526840.1">
    <property type="nucleotide sequence ID" value="NZ_POQT01000002.1"/>
</dbReference>
<gene>
    <name evidence="7" type="ORF">BKA19_3191</name>
</gene>
<dbReference type="GO" id="GO:0016491">
    <property type="term" value="F:oxidoreductase activity"/>
    <property type="evidence" value="ECO:0007669"/>
    <property type="project" value="UniProtKB-KW"/>
</dbReference>
<dbReference type="Pfam" id="PF00111">
    <property type="entry name" value="Fer2"/>
    <property type="match status" value="1"/>
</dbReference>
<dbReference type="AlphaFoldDB" id="A0A4Q7Y8P3"/>
<feature type="domain" description="2Fe-2S ferredoxin-type" evidence="6">
    <location>
        <begin position="6"/>
        <end position="82"/>
    </location>
</feature>
<keyword evidence="1" id="KW-0001">2Fe-2S</keyword>
<name>A0A4Q7Y8P3_9ACTN</name>
<dbReference type="InterPro" id="IPR006058">
    <property type="entry name" value="2Fe2S_fd_BS"/>
</dbReference>
<keyword evidence="2" id="KW-0479">Metal-binding</keyword>
<dbReference type="GO" id="GO:0046872">
    <property type="term" value="F:metal ion binding"/>
    <property type="evidence" value="ECO:0007669"/>
    <property type="project" value="UniProtKB-KW"/>
</dbReference>
<keyword evidence="8" id="KW-1185">Reference proteome</keyword>
<protein>
    <submittedName>
        <fullName evidence="7">Carbon-monoxide dehydrogenase small subunit</fullName>
    </submittedName>
</protein>
<reference evidence="7 8" key="1">
    <citation type="submission" date="2019-02" db="EMBL/GenBank/DDBJ databases">
        <title>Sequencing the genomes of 1000 actinobacteria strains.</title>
        <authorList>
            <person name="Klenk H.-P."/>
        </authorList>
    </citation>
    <scope>NUCLEOTIDE SEQUENCE [LARGE SCALE GENOMIC DNA]</scope>
    <source>
        <strain evidence="7 8">DSM 44509</strain>
    </source>
</reference>
<evidence type="ECO:0000256" key="5">
    <source>
        <dbReference type="ARBA" id="ARBA00023014"/>
    </source>
</evidence>
<evidence type="ECO:0000256" key="2">
    <source>
        <dbReference type="ARBA" id="ARBA00022723"/>
    </source>
</evidence>
<keyword evidence="5" id="KW-0411">Iron-sulfur</keyword>
<accession>A0A4Q7Y8P3</accession>
<dbReference type="EMBL" id="SHKV01000001">
    <property type="protein sequence ID" value="RZU33462.1"/>
    <property type="molecule type" value="Genomic_DNA"/>
</dbReference>
<evidence type="ECO:0000259" key="6">
    <source>
        <dbReference type="PROSITE" id="PS51085"/>
    </source>
</evidence>
<dbReference type="Gene3D" id="3.10.20.30">
    <property type="match status" value="1"/>
</dbReference>
<dbReference type="InterPro" id="IPR036884">
    <property type="entry name" value="2Fe-2S-bd_dom_sf"/>
</dbReference>
<comment type="caution">
    <text evidence="7">The sequence shown here is derived from an EMBL/GenBank/DDBJ whole genome shotgun (WGS) entry which is preliminary data.</text>
</comment>
<evidence type="ECO:0000256" key="4">
    <source>
        <dbReference type="ARBA" id="ARBA00023004"/>
    </source>
</evidence>
<dbReference type="Proteomes" id="UP000292507">
    <property type="component" value="Unassembled WGS sequence"/>
</dbReference>
<evidence type="ECO:0000313" key="7">
    <source>
        <dbReference type="EMBL" id="RZU33462.1"/>
    </source>
</evidence>
<evidence type="ECO:0000256" key="3">
    <source>
        <dbReference type="ARBA" id="ARBA00023002"/>
    </source>
</evidence>
<evidence type="ECO:0000256" key="1">
    <source>
        <dbReference type="ARBA" id="ARBA00022714"/>
    </source>
</evidence>
<dbReference type="GO" id="GO:0051537">
    <property type="term" value="F:2 iron, 2 sulfur cluster binding"/>
    <property type="evidence" value="ECO:0007669"/>
    <property type="project" value="UniProtKB-KW"/>
</dbReference>
<proteinExistence type="predicted"/>
<keyword evidence="4" id="KW-0408">Iron</keyword>
<evidence type="ECO:0000313" key="8">
    <source>
        <dbReference type="Proteomes" id="UP000292507"/>
    </source>
</evidence>
<dbReference type="PROSITE" id="PS00197">
    <property type="entry name" value="2FE2S_FER_1"/>
    <property type="match status" value="1"/>
</dbReference>
<keyword evidence="3" id="KW-0560">Oxidoreductase</keyword>
<dbReference type="InterPro" id="IPR051452">
    <property type="entry name" value="Diverse_Oxidoreductases"/>
</dbReference>
<organism evidence="7 8">
    <name type="scientific">Blastococcus saxobsidens</name>
    <dbReference type="NCBI Taxonomy" id="138336"/>
    <lineage>
        <taxon>Bacteria</taxon>
        <taxon>Bacillati</taxon>
        <taxon>Actinomycetota</taxon>
        <taxon>Actinomycetes</taxon>
        <taxon>Geodermatophilales</taxon>
        <taxon>Geodermatophilaceae</taxon>
        <taxon>Blastococcus</taxon>
    </lineage>
</organism>
<dbReference type="Gene3D" id="1.10.150.120">
    <property type="entry name" value="[2Fe-2S]-binding domain"/>
    <property type="match status" value="1"/>
</dbReference>
<dbReference type="PANTHER" id="PTHR44379">
    <property type="entry name" value="OXIDOREDUCTASE WITH IRON-SULFUR SUBUNIT"/>
    <property type="match status" value="1"/>
</dbReference>
<dbReference type="SUPFAM" id="SSF47741">
    <property type="entry name" value="CO dehydrogenase ISP C-domain like"/>
    <property type="match status" value="1"/>
</dbReference>
<sequence>MSDTSERITLSVNGISQEVTTAPSRSLLEVLREDLALTGAKEGCGVGVCGACSVLVDGKLMSSCIVPVGMVQGRAVTTVEGLAAEDGTLTPVQTAFMECGGFQCGICTPGQVVAATALLRECPDPAAEEVREWMTGNLCRCTGYYSIVAAVLQAAKAGQGESD</sequence>
<dbReference type="PANTHER" id="PTHR44379:SF5">
    <property type="entry name" value="OXIDOREDUCTASE WITH IRON-SULFUR SUBUNIT"/>
    <property type="match status" value="1"/>
</dbReference>